<keyword evidence="3" id="KW-1185">Reference proteome</keyword>
<name>A0AAV0D4M5_9ASTE</name>
<dbReference type="AlphaFoldDB" id="A0AAV0D4M5"/>
<proteinExistence type="predicted"/>
<gene>
    <name evidence="2" type="ORF">CEPIT_LOCUS11516</name>
</gene>
<evidence type="ECO:0000313" key="3">
    <source>
        <dbReference type="Proteomes" id="UP001152523"/>
    </source>
</evidence>
<feature type="signal peptide" evidence="1">
    <location>
        <begin position="1"/>
        <end position="28"/>
    </location>
</feature>
<protein>
    <recommendedName>
        <fullName evidence="4">Secreted protein</fullName>
    </recommendedName>
</protein>
<evidence type="ECO:0000256" key="1">
    <source>
        <dbReference type="SAM" id="SignalP"/>
    </source>
</evidence>
<keyword evidence="1" id="KW-0732">Signal</keyword>
<reference evidence="2" key="1">
    <citation type="submission" date="2022-07" db="EMBL/GenBank/DDBJ databases">
        <authorList>
            <person name="Macas J."/>
            <person name="Novak P."/>
            <person name="Neumann P."/>
        </authorList>
    </citation>
    <scope>NUCLEOTIDE SEQUENCE</scope>
</reference>
<dbReference type="EMBL" id="CAMAPF010000066">
    <property type="protein sequence ID" value="CAH9091061.1"/>
    <property type="molecule type" value="Genomic_DNA"/>
</dbReference>
<evidence type="ECO:0000313" key="2">
    <source>
        <dbReference type="EMBL" id="CAH9091061.1"/>
    </source>
</evidence>
<accession>A0AAV0D4M5</accession>
<feature type="chain" id="PRO_5043572292" description="Secreted protein" evidence="1">
    <location>
        <begin position="29"/>
        <end position="107"/>
    </location>
</feature>
<evidence type="ECO:0008006" key="4">
    <source>
        <dbReference type="Google" id="ProtNLM"/>
    </source>
</evidence>
<sequence length="107" mass="11481">MLLMPQTLPIVPQLTLNTLLLSLAPTQALVASDQYAPDVDLFTSVVSDLPQSEAPVVACSLQDDIGVNSVQVDTYKVPTDITQSEDTIVAFSFRDTPEIHVASPKSP</sequence>
<organism evidence="2 3">
    <name type="scientific">Cuscuta epithymum</name>
    <dbReference type="NCBI Taxonomy" id="186058"/>
    <lineage>
        <taxon>Eukaryota</taxon>
        <taxon>Viridiplantae</taxon>
        <taxon>Streptophyta</taxon>
        <taxon>Embryophyta</taxon>
        <taxon>Tracheophyta</taxon>
        <taxon>Spermatophyta</taxon>
        <taxon>Magnoliopsida</taxon>
        <taxon>eudicotyledons</taxon>
        <taxon>Gunneridae</taxon>
        <taxon>Pentapetalae</taxon>
        <taxon>asterids</taxon>
        <taxon>lamiids</taxon>
        <taxon>Solanales</taxon>
        <taxon>Convolvulaceae</taxon>
        <taxon>Cuscuteae</taxon>
        <taxon>Cuscuta</taxon>
        <taxon>Cuscuta subgen. Cuscuta</taxon>
    </lineage>
</organism>
<dbReference type="Proteomes" id="UP001152523">
    <property type="component" value="Unassembled WGS sequence"/>
</dbReference>
<comment type="caution">
    <text evidence="2">The sequence shown here is derived from an EMBL/GenBank/DDBJ whole genome shotgun (WGS) entry which is preliminary data.</text>
</comment>